<evidence type="ECO:0000313" key="7">
    <source>
        <dbReference type="EMBL" id="NDV91052.1"/>
    </source>
</evidence>
<comment type="similarity">
    <text evidence="2">Belongs to the UPF0382 family.</text>
</comment>
<feature type="transmembrane region" description="Helical" evidence="6">
    <location>
        <begin position="112"/>
        <end position="136"/>
    </location>
</feature>
<protein>
    <submittedName>
        <fullName evidence="7">DUF423 domain-containing protein</fullName>
    </submittedName>
</protein>
<evidence type="ECO:0000313" key="8">
    <source>
        <dbReference type="Proteomes" id="UP000470213"/>
    </source>
</evidence>
<reference evidence="7 8" key="1">
    <citation type="submission" date="2020-01" db="EMBL/GenBank/DDBJ databases">
        <authorList>
            <person name="Chen J."/>
            <person name="Zhu S."/>
            <person name="Yang J."/>
        </authorList>
    </citation>
    <scope>NUCLEOTIDE SEQUENCE [LARGE SCALE GENOMIC DNA]</scope>
    <source>
        <strain evidence="7 8">345S023</strain>
    </source>
</reference>
<comment type="caution">
    <text evidence="7">The sequence shown here is derived from an EMBL/GenBank/DDBJ whole genome shotgun (WGS) entry which is preliminary data.</text>
</comment>
<gene>
    <name evidence="7" type="ORF">GTH32_07605</name>
</gene>
<dbReference type="InterPro" id="IPR006696">
    <property type="entry name" value="DUF423"/>
</dbReference>
<feature type="transmembrane region" description="Helical" evidence="6">
    <location>
        <begin position="87"/>
        <end position="106"/>
    </location>
</feature>
<evidence type="ECO:0000256" key="5">
    <source>
        <dbReference type="ARBA" id="ARBA00023136"/>
    </source>
</evidence>
<feature type="transmembrane region" description="Helical" evidence="6">
    <location>
        <begin position="63"/>
        <end position="80"/>
    </location>
</feature>
<evidence type="ECO:0000256" key="4">
    <source>
        <dbReference type="ARBA" id="ARBA00022989"/>
    </source>
</evidence>
<dbReference type="RefSeq" id="WP_163084636.1">
    <property type="nucleotide sequence ID" value="NZ_JAAAWN010000007.1"/>
</dbReference>
<dbReference type="EMBL" id="JAAAWN010000007">
    <property type="protein sequence ID" value="NDV91052.1"/>
    <property type="molecule type" value="Genomic_DNA"/>
</dbReference>
<comment type="subcellular location">
    <subcellularLocation>
        <location evidence="1">Membrane</location>
        <topology evidence="1">Multi-pass membrane protein</topology>
    </subcellularLocation>
</comment>
<dbReference type="GO" id="GO:0005886">
    <property type="term" value="C:plasma membrane"/>
    <property type="evidence" value="ECO:0007669"/>
    <property type="project" value="TreeGrafter"/>
</dbReference>
<keyword evidence="4 6" id="KW-1133">Transmembrane helix</keyword>
<name>A0A7X5RKN1_9ALTE</name>
<accession>A0A7X5RKN1</accession>
<dbReference type="Proteomes" id="UP000470213">
    <property type="component" value="Unassembled WGS sequence"/>
</dbReference>
<keyword evidence="3 6" id="KW-0812">Transmembrane</keyword>
<proteinExistence type="inferred from homology"/>
<sequence>MKENDLINTQRLTKQSLNKHWLVLGALLAGTAVILGAFAAHGLSTILTASQLTTFETAVRYQMYHGLALLLLPTLSDYVAPKWLKRVAVSFCCGCLLFSASLYLLVLTGAKWFGPITPLGGVLFIVGWALLTIGLLKGRSHD</sequence>
<evidence type="ECO:0000256" key="1">
    <source>
        <dbReference type="ARBA" id="ARBA00004141"/>
    </source>
</evidence>
<dbReference type="AlphaFoldDB" id="A0A7X5RKN1"/>
<feature type="transmembrane region" description="Helical" evidence="6">
    <location>
        <begin position="21"/>
        <end position="43"/>
    </location>
</feature>
<keyword evidence="5 6" id="KW-0472">Membrane</keyword>
<evidence type="ECO:0000256" key="6">
    <source>
        <dbReference type="SAM" id="Phobius"/>
    </source>
</evidence>
<keyword evidence="8" id="KW-1185">Reference proteome</keyword>
<dbReference type="Pfam" id="PF04241">
    <property type="entry name" value="DUF423"/>
    <property type="match status" value="1"/>
</dbReference>
<evidence type="ECO:0000256" key="2">
    <source>
        <dbReference type="ARBA" id="ARBA00009694"/>
    </source>
</evidence>
<organism evidence="7 8">
    <name type="scientific">Alteromonas profundi</name>
    <dbReference type="NCBI Taxonomy" id="2696062"/>
    <lineage>
        <taxon>Bacteria</taxon>
        <taxon>Pseudomonadati</taxon>
        <taxon>Pseudomonadota</taxon>
        <taxon>Gammaproteobacteria</taxon>
        <taxon>Alteromonadales</taxon>
        <taxon>Alteromonadaceae</taxon>
        <taxon>Alteromonas/Salinimonas group</taxon>
        <taxon>Alteromonas</taxon>
    </lineage>
</organism>
<dbReference type="PANTHER" id="PTHR43461">
    <property type="entry name" value="TRANSMEMBRANE PROTEIN 256"/>
    <property type="match status" value="1"/>
</dbReference>
<evidence type="ECO:0000256" key="3">
    <source>
        <dbReference type="ARBA" id="ARBA00022692"/>
    </source>
</evidence>
<dbReference type="PANTHER" id="PTHR43461:SF1">
    <property type="entry name" value="TRANSMEMBRANE PROTEIN 256"/>
    <property type="match status" value="1"/>
</dbReference>